<evidence type="ECO:0000313" key="17">
    <source>
        <dbReference type="Proteomes" id="UP000236754"/>
    </source>
</evidence>
<evidence type="ECO:0000256" key="10">
    <source>
        <dbReference type="ARBA" id="ARBA00022842"/>
    </source>
</evidence>
<organism evidence="16 17">
    <name type="scientific">Actinacidiphila yanglinensis</name>
    <dbReference type="NCBI Taxonomy" id="310779"/>
    <lineage>
        <taxon>Bacteria</taxon>
        <taxon>Bacillati</taxon>
        <taxon>Actinomycetota</taxon>
        <taxon>Actinomycetes</taxon>
        <taxon>Kitasatosporales</taxon>
        <taxon>Streptomycetaceae</taxon>
        <taxon>Actinacidiphila</taxon>
    </lineage>
</organism>
<dbReference type="Gene3D" id="3.20.20.60">
    <property type="entry name" value="Phosphoenolpyruvate-binding domains"/>
    <property type="match status" value="1"/>
</dbReference>
<evidence type="ECO:0000313" key="16">
    <source>
        <dbReference type="EMBL" id="SEF67900.1"/>
    </source>
</evidence>
<reference evidence="16 17" key="1">
    <citation type="submission" date="2016-10" db="EMBL/GenBank/DDBJ databases">
        <authorList>
            <person name="de Groot N.N."/>
        </authorList>
    </citation>
    <scope>NUCLEOTIDE SEQUENCE [LARGE SCALE GENOMIC DNA]</scope>
    <source>
        <strain evidence="16 17">CGMCC 4.2023</strain>
    </source>
</reference>
<proteinExistence type="inferred from homology"/>
<dbReference type="UniPathway" id="UPA00109">
    <property type="reaction ID" value="UER00188"/>
</dbReference>
<dbReference type="GO" id="GO:0016301">
    <property type="term" value="F:kinase activity"/>
    <property type="evidence" value="ECO:0007669"/>
    <property type="project" value="UniProtKB-KW"/>
</dbReference>
<comment type="pathway">
    <text evidence="2 14">Carbohydrate degradation; glycolysis; pyruvate from D-glyceraldehyde 3-phosphate: step 5/5.</text>
</comment>
<keyword evidence="9" id="KW-0067">ATP-binding</keyword>
<comment type="cofactor">
    <cofactor evidence="1">
        <name>K(+)</name>
        <dbReference type="ChEBI" id="CHEBI:29103"/>
    </cofactor>
</comment>
<evidence type="ECO:0000256" key="4">
    <source>
        <dbReference type="ARBA" id="ARBA00012142"/>
    </source>
</evidence>
<dbReference type="InterPro" id="IPR015813">
    <property type="entry name" value="Pyrv/PenolPyrv_kinase-like_dom"/>
</dbReference>
<evidence type="ECO:0000256" key="1">
    <source>
        <dbReference type="ARBA" id="ARBA00001958"/>
    </source>
</evidence>
<dbReference type="RefSeq" id="WP_200823119.1">
    <property type="nucleotide sequence ID" value="NZ_FNVU01000001.1"/>
</dbReference>
<keyword evidence="10 14" id="KW-0460">Magnesium</keyword>
<evidence type="ECO:0000256" key="7">
    <source>
        <dbReference type="ARBA" id="ARBA00022741"/>
    </source>
</evidence>
<dbReference type="InterPro" id="IPR015806">
    <property type="entry name" value="Pyrv_Knase_insert_dom_sf"/>
</dbReference>
<keyword evidence="11 14" id="KW-0324">Glycolysis</keyword>
<dbReference type="SUPFAM" id="SSF50800">
    <property type="entry name" value="PK beta-barrel domain-like"/>
    <property type="match status" value="1"/>
</dbReference>
<dbReference type="EC" id="2.7.1.40" evidence="4 13"/>
<sequence>MQREGGAELLTSDAQRVDRPARRTAIAATLGPVSETRSCIEGLVAAGMDVVRLSMSNGTRERHRAVVRLVREAAAEQGREVRFLADLQGRKNRLGAFPGGETRWAAGDAVVLTASPGPLAPDRTSLSYSWDPEQIGKGTAVLVDDGAVTLAVTEVSRAELHCEVVEGGPLSNGRGVTIPGLTLFPPGLGERDRADLEFATGLGVEMVALSFAQSADDCAAVRALAPGRVVIGKVENLAAVSRLPELVEAFDGLMVARGDLAVELPFEEVPHVQRAVLAGCRGSGRDSMVATQLLHSMRTSLRPTRAEVSDVANAVRDGAGGLLLTGETGYGRHPVHVVEVLRRIVERAEQEGPAAMNTLTE</sequence>
<dbReference type="AlphaFoldDB" id="A0A1H5TYU4"/>
<dbReference type="PRINTS" id="PR01050">
    <property type="entry name" value="PYRUVTKNASE"/>
</dbReference>
<keyword evidence="12 16" id="KW-0670">Pyruvate</keyword>
<evidence type="ECO:0000256" key="13">
    <source>
        <dbReference type="NCBIfam" id="TIGR01064"/>
    </source>
</evidence>
<dbReference type="GO" id="GO:0030955">
    <property type="term" value="F:potassium ion binding"/>
    <property type="evidence" value="ECO:0007669"/>
    <property type="project" value="UniProtKB-UniRule"/>
</dbReference>
<evidence type="ECO:0000256" key="14">
    <source>
        <dbReference type="RuleBase" id="RU000504"/>
    </source>
</evidence>
<evidence type="ECO:0000256" key="2">
    <source>
        <dbReference type="ARBA" id="ARBA00004997"/>
    </source>
</evidence>
<evidence type="ECO:0000259" key="15">
    <source>
        <dbReference type="Pfam" id="PF00224"/>
    </source>
</evidence>
<keyword evidence="8 14" id="KW-0418">Kinase</keyword>
<evidence type="ECO:0000256" key="6">
    <source>
        <dbReference type="ARBA" id="ARBA00022723"/>
    </source>
</evidence>
<dbReference type="NCBIfam" id="TIGR01064">
    <property type="entry name" value="pyruv_kin"/>
    <property type="match status" value="1"/>
</dbReference>
<evidence type="ECO:0000256" key="11">
    <source>
        <dbReference type="ARBA" id="ARBA00023152"/>
    </source>
</evidence>
<dbReference type="InterPro" id="IPR011037">
    <property type="entry name" value="Pyrv_Knase-like_insert_dom_sf"/>
</dbReference>
<comment type="catalytic activity">
    <reaction evidence="14">
        <text>pyruvate + ATP = phosphoenolpyruvate + ADP + H(+)</text>
        <dbReference type="Rhea" id="RHEA:18157"/>
        <dbReference type="ChEBI" id="CHEBI:15361"/>
        <dbReference type="ChEBI" id="CHEBI:15378"/>
        <dbReference type="ChEBI" id="CHEBI:30616"/>
        <dbReference type="ChEBI" id="CHEBI:58702"/>
        <dbReference type="ChEBI" id="CHEBI:456216"/>
        <dbReference type="EC" id="2.7.1.40"/>
    </reaction>
</comment>
<dbReference type="GO" id="GO:0004743">
    <property type="term" value="F:pyruvate kinase activity"/>
    <property type="evidence" value="ECO:0007669"/>
    <property type="project" value="UniProtKB-UniRule"/>
</dbReference>
<dbReference type="InterPro" id="IPR040442">
    <property type="entry name" value="Pyrv_kinase-like_dom_sf"/>
</dbReference>
<evidence type="ECO:0000256" key="9">
    <source>
        <dbReference type="ARBA" id="ARBA00022840"/>
    </source>
</evidence>
<gene>
    <name evidence="16" type="ORF">SAMN05216223_101700</name>
</gene>
<evidence type="ECO:0000256" key="8">
    <source>
        <dbReference type="ARBA" id="ARBA00022777"/>
    </source>
</evidence>
<evidence type="ECO:0000256" key="5">
    <source>
        <dbReference type="ARBA" id="ARBA00022679"/>
    </source>
</evidence>
<keyword evidence="6" id="KW-0479">Metal-binding</keyword>
<dbReference type="PANTHER" id="PTHR11817">
    <property type="entry name" value="PYRUVATE KINASE"/>
    <property type="match status" value="1"/>
</dbReference>
<comment type="similarity">
    <text evidence="3 14">Belongs to the pyruvate kinase family.</text>
</comment>
<accession>A0A1H5TYU4</accession>
<dbReference type="SUPFAM" id="SSF51621">
    <property type="entry name" value="Phosphoenolpyruvate/pyruvate domain"/>
    <property type="match status" value="1"/>
</dbReference>
<evidence type="ECO:0000256" key="12">
    <source>
        <dbReference type="ARBA" id="ARBA00023317"/>
    </source>
</evidence>
<feature type="domain" description="Pyruvate kinase barrel" evidence="15">
    <location>
        <begin position="22"/>
        <end position="338"/>
    </location>
</feature>
<keyword evidence="7" id="KW-0547">Nucleotide-binding</keyword>
<protein>
    <recommendedName>
        <fullName evidence="4 13">Pyruvate kinase</fullName>
        <ecNumber evidence="4 13">2.7.1.40</ecNumber>
    </recommendedName>
</protein>
<dbReference type="GO" id="GO:0000287">
    <property type="term" value="F:magnesium ion binding"/>
    <property type="evidence" value="ECO:0007669"/>
    <property type="project" value="UniProtKB-UniRule"/>
</dbReference>
<dbReference type="Gene3D" id="2.40.33.10">
    <property type="entry name" value="PK beta-barrel domain-like"/>
    <property type="match status" value="1"/>
</dbReference>
<dbReference type="InterPro" id="IPR001697">
    <property type="entry name" value="Pyr_Knase"/>
</dbReference>
<keyword evidence="5 14" id="KW-0808">Transferase</keyword>
<dbReference type="EMBL" id="FNVU01000001">
    <property type="protein sequence ID" value="SEF67900.1"/>
    <property type="molecule type" value="Genomic_DNA"/>
</dbReference>
<dbReference type="Proteomes" id="UP000236754">
    <property type="component" value="Unassembled WGS sequence"/>
</dbReference>
<dbReference type="Pfam" id="PF00224">
    <property type="entry name" value="PK"/>
    <property type="match status" value="1"/>
</dbReference>
<name>A0A1H5TYU4_9ACTN</name>
<evidence type="ECO:0000256" key="3">
    <source>
        <dbReference type="ARBA" id="ARBA00008663"/>
    </source>
</evidence>
<dbReference type="GO" id="GO:0005524">
    <property type="term" value="F:ATP binding"/>
    <property type="evidence" value="ECO:0007669"/>
    <property type="project" value="UniProtKB-KW"/>
</dbReference>
<dbReference type="InterPro" id="IPR015793">
    <property type="entry name" value="Pyrv_Knase_brl"/>
</dbReference>
<keyword evidence="17" id="KW-1185">Reference proteome</keyword>